<dbReference type="InterPro" id="IPR021104">
    <property type="entry name" value="KfrA_DNA-bd_N"/>
</dbReference>
<evidence type="ECO:0000313" key="2">
    <source>
        <dbReference type="EMBL" id="AUD78847.1"/>
    </source>
</evidence>
<reference evidence="2 3" key="1">
    <citation type="submission" date="2017-12" db="EMBL/GenBank/DDBJ databases">
        <title>Kangiella profundi FT102 completed genome.</title>
        <authorList>
            <person name="Xu J."/>
            <person name="Wang J."/>
            <person name="Lu Y."/>
        </authorList>
    </citation>
    <scope>NUCLEOTIDE SEQUENCE [LARGE SCALE GENOMIC DNA]</scope>
    <source>
        <strain evidence="2 3">FT102</strain>
    </source>
</reference>
<dbReference type="AlphaFoldDB" id="A0A2K9ABQ0"/>
<accession>A0A2K9ABQ0</accession>
<feature type="compositionally biased region" description="Basic and acidic residues" evidence="1">
    <location>
        <begin position="97"/>
        <end position="109"/>
    </location>
</feature>
<sequence>MARTGISQFDVEKAYKSLTSQGVNNPSIDAIRAELGNTGSKTTISKYLKDIKKTRTNGTLTEVKVSDAIGHLVSQLAARLNAEANKTIEDMEQAFDKERKSWNQEKSGLEESLSQATEQNKALSDNIHSLQAKLNTASRESEQLNTELQGIQSDLKELTAVCGQKDERIIDLEKSLQHSYDNLSHFRESAKEQRDQQERKHAEEVSGLRAEQRKLGQTIASQQSELTQLNRQNAELITEKRLLAKSQRELQNSLKALTEQVQSASTDREELLAQLDAITKENNELNTSVVQLEHEVEELKSPEKLAKKQEVAKSKS</sequence>
<feature type="region of interest" description="Disordered" evidence="1">
    <location>
        <begin position="97"/>
        <end position="121"/>
    </location>
</feature>
<protein>
    <submittedName>
        <fullName evidence="2">Cointegrate resolution protein T</fullName>
    </submittedName>
</protein>
<dbReference type="OrthoDB" id="583532at2"/>
<dbReference type="EMBL" id="CP025120">
    <property type="protein sequence ID" value="AUD78847.1"/>
    <property type="molecule type" value="Genomic_DNA"/>
</dbReference>
<name>A0A2K9ABQ0_9GAMM</name>
<dbReference type="RefSeq" id="WP_018624881.1">
    <property type="nucleotide sequence ID" value="NZ_BMGO01000001.1"/>
</dbReference>
<evidence type="ECO:0000313" key="3">
    <source>
        <dbReference type="Proteomes" id="UP000232693"/>
    </source>
</evidence>
<dbReference type="Pfam" id="PF11740">
    <property type="entry name" value="KfrA_N"/>
    <property type="match status" value="1"/>
</dbReference>
<feature type="compositionally biased region" description="Polar residues" evidence="1">
    <location>
        <begin position="112"/>
        <end position="121"/>
    </location>
</feature>
<dbReference type="KEGG" id="kpd:CW740_06125"/>
<feature type="region of interest" description="Disordered" evidence="1">
    <location>
        <begin position="296"/>
        <end position="316"/>
    </location>
</feature>
<organism evidence="2 3">
    <name type="scientific">Kangiella profundi</name>
    <dbReference type="NCBI Taxonomy" id="1561924"/>
    <lineage>
        <taxon>Bacteria</taxon>
        <taxon>Pseudomonadati</taxon>
        <taxon>Pseudomonadota</taxon>
        <taxon>Gammaproteobacteria</taxon>
        <taxon>Kangiellales</taxon>
        <taxon>Kangiellaceae</taxon>
        <taxon>Kangiella</taxon>
    </lineage>
</organism>
<keyword evidence="3" id="KW-1185">Reference proteome</keyword>
<gene>
    <name evidence="2" type="ORF">CW740_06125</name>
</gene>
<evidence type="ECO:0000256" key="1">
    <source>
        <dbReference type="SAM" id="MobiDB-lite"/>
    </source>
</evidence>
<proteinExistence type="predicted"/>
<dbReference type="SUPFAM" id="SSF90257">
    <property type="entry name" value="Myosin rod fragments"/>
    <property type="match status" value="1"/>
</dbReference>
<dbReference type="Proteomes" id="UP000232693">
    <property type="component" value="Chromosome"/>
</dbReference>